<protein>
    <submittedName>
        <fullName evidence="6">Secreted protein</fullName>
    </submittedName>
</protein>
<gene>
    <name evidence="6" type="ORF">CCASEI_05610</name>
</gene>
<sequence length="188" mass="19455">MIFRKLTAGFLAATAATALVACSSDSESESGDSADTAAAPETQAEETSDAPASSELPTATDLNAILATATDSAASEEDKVKTVQGGETAPELFETMASSKAESGANFEVVDPVIPGYSPDSVLATVNFTVPEEPSQTAENVEFVFEEGTWKLSQSWACTLITNTVTPDQVPEMCTDGTVDTGANEVTQ</sequence>
<dbReference type="PROSITE" id="PS51257">
    <property type="entry name" value="PROKAR_LIPOPROTEIN"/>
    <property type="match status" value="1"/>
</dbReference>
<evidence type="ECO:0000256" key="2">
    <source>
        <dbReference type="ARBA" id="ARBA00093774"/>
    </source>
</evidence>
<keyword evidence="1 4" id="KW-0732">Signal</keyword>
<organism evidence="6 7">
    <name type="scientific">Corynebacterium casei LMG S-19264</name>
    <dbReference type="NCBI Taxonomy" id="1285583"/>
    <lineage>
        <taxon>Bacteria</taxon>
        <taxon>Bacillati</taxon>
        <taxon>Actinomycetota</taxon>
        <taxon>Actinomycetes</taxon>
        <taxon>Mycobacteriales</taxon>
        <taxon>Corynebacteriaceae</taxon>
        <taxon>Corynebacterium</taxon>
    </lineage>
</organism>
<proteinExistence type="inferred from homology"/>
<dbReference type="InterPro" id="IPR058644">
    <property type="entry name" value="Mtb12-like_C"/>
</dbReference>
<feature type="signal peptide" evidence="4">
    <location>
        <begin position="1"/>
        <end position="20"/>
    </location>
</feature>
<dbReference type="Proteomes" id="UP000019226">
    <property type="component" value="Chromosome"/>
</dbReference>
<evidence type="ECO:0000256" key="4">
    <source>
        <dbReference type="SAM" id="SignalP"/>
    </source>
</evidence>
<evidence type="ECO:0000313" key="6">
    <source>
        <dbReference type="EMBL" id="AHI19698.1"/>
    </source>
</evidence>
<feature type="domain" description="Low molecular weight antigen MTB12-like C-terminal" evidence="5">
    <location>
        <begin position="56"/>
        <end position="165"/>
    </location>
</feature>
<feature type="region of interest" description="Disordered" evidence="3">
    <location>
        <begin position="24"/>
        <end position="57"/>
    </location>
</feature>
<feature type="chain" id="PRO_5046530939" evidence="4">
    <location>
        <begin position="21"/>
        <end position="188"/>
    </location>
</feature>
<reference evidence="7" key="1">
    <citation type="submission" date="2013-02" db="EMBL/GenBank/DDBJ databases">
        <title>The complete genome sequence of Corynebacterium casei LMG S-19264 (=DSM 44701).</title>
        <authorList>
            <person name="Ruckert C."/>
            <person name="Albersmeier A."/>
            <person name="Kalinowski J."/>
        </authorList>
    </citation>
    <scope>NUCLEOTIDE SEQUENCE [LARGE SCALE GENOMIC DNA]</scope>
    <source>
        <strain evidence="7">LMG S-19264</strain>
    </source>
</reference>
<comment type="similarity">
    <text evidence="2">Belongs to the MTB12 family.</text>
</comment>
<feature type="compositionally biased region" description="Low complexity" evidence="3">
    <location>
        <begin position="33"/>
        <end position="42"/>
    </location>
</feature>
<evidence type="ECO:0000259" key="5">
    <source>
        <dbReference type="Pfam" id="PF26580"/>
    </source>
</evidence>
<dbReference type="Pfam" id="PF26580">
    <property type="entry name" value="Mtb12_C"/>
    <property type="match status" value="1"/>
</dbReference>
<dbReference type="RefSeq" id="WP_006821623.1">
    <property type="nucleotide sequence ID" value="NZ_CP004350.1"/>
</dbReference>
<dbReference type="GeneID" id="82877272"/>
<name>A0ABN4CDB5_9CORY</name>
<keyword evidence="7" id="KW-1185">Reference proteome</keyword>
<evidence type="ECO:0000256" key="1">
    <source>
        <dbReference type="ARBA" id="ARBA00022729"/>
    </source>
</evidence>
<accession>A0ABN4CDB5</accession>
<dbReference type="EMBL" id="CP004350">
    <property type="protein sequence ID" value="AHI19698.1"/>
    <property type="molecule type" value="Genomic_DNA"/>
</dbReference>
<evidence type="ECO:0000313" key="7">
    <source>
        <dbReference type="Proteomes" id="UP000019226"/>
    </source>
</evidence>
<evidence type="ECO:0000256" key="3">
    <source>
        <dbReference type="SAM" id="MobiDB-lite"/>
    </source>
</evidence>